<dbReference type="InterPro" id="IPR002312">
    <property type="entry name" value="Asp/Asn-tRNA-synth_IIb"/>
</dbReference>
<dbReference type="SUPFAM" id="SSF55261">
    <property type="entry name" value="GAD domain-like"/>
    <property type="match status" value="1"/>
</dbReference>
<dbReference type="Gene3D" id="2.40.50.140">
    <property type="entry name" value="Nucleic acid-binding proteins"/>
    <property type="match status" value="1"/>
</dbReference>
<feature type="binding site" evidence="7">
    <location>
        <position position="229"/>
    </location>
    <ligand>
        <name>ATP</name>
        <dbReference type="ChEBI" id="CHEBI:30616"/>
    </ligand>
</feature>
<feature type="binding site" evidence="7">
    <location>
        <position position="174"/>
    </location>
    <ligand>
        <name>L-aspartate</name>
        <dbReference type="ChEBI" id="CHEBI:29991"/>
    </ligand>
</feature>
<comment type="subcellular location">
    <subcellularLocation>
        <location evidence="7">Cytoplasm</location>
    </subcellularLocation>
</comment>
<dbReference type="GO" id="GO:0003676">
    <property type="term" value="F:nucleic acid binding"/>
    <property type="evidence" value="ECO:0007669"/>
    <property type="project" value="InterPro"/>
</dbReference>
<feature type="binding site" evidence="7">
    <location>
        <position position="220"/>
    </location>
    <ligand>
        <name>L-aspartate</name>
        <dbReference type="ChEBI" id="CHEBI:29991"/>
    </ligand>
</feature>
<organism evidence="9 10">
    <name type="scientific">Chryseobacterium potabilaquae</name>
    <dbReference type="NCBI Taxonomy" id="2675057"/>
    <lineage>
        <taxon>Bacteria</taxon>
        <taxon>Pseudomonadati</taxon>
        <taxon>Bacteroidota</taxon>
        <taxon>Flavobacteriia</taxon>
        <taxon>Flavobacteriales</taxon>
        <taxon>Weeksellaceae</taxon>
        <taxon>Chryseobacterium group</taxon>
        <taxon>Chryseobacterium</taxon>
    </lineage>
</organism>
<comment type="catalytic activity">
    <reaction evidence="7">
        <text>tRNA(Asp) + L-aspartate + ATP = L-aspartyl-tRNA(Asp) + AMP + diphosphate</text>
        <dbReference type="Rhea" id="RHEA:19649"/>
        <dbReference type="Rhea" id="RHEA-COMP:9660"/>
        <dbReference type="Rhea" id="RHEA-COMP:9678"/>
        <dbReference type="ChEBI" id="CHEBI:29991"/>
        <dbReference type="ChEBI" id="CHEBI:30616"/>
        <dbReference type="ChEBI" id="CHEBI:33019"/>
        <dbReference type="ChEBI" id="CHEBI:78442"/>
        <dbReference type="ChEBI" id="CHEBI:78516"/>
        <dbReference type="ChEBI" id="CHEBI:456215"/>
        <dbReference type="EC" id="6.1.1.12"/>
    </reaction>
</comment>
<dbReference type="Pfam" id="PF00152">
    <property type="entry name" value="tRNA-synt_2"/>
    <property type="match status" value="1"/>
</dbReference>
<dbReference type="InterPro" id="IPR012340">
    <property type="entry name" value="NA-bd_OB-fold"/>
</dbReference>
<protein>
    <recommendedName>
        <fullName evidence="7">Aspartate--tRNA ligase</fullName>
        <ecNumber evidence="7">6.1.1.12</ecNumber>
    </recommendedName>
    <alternativeName>
        <fullName evidence="7">Aspartyl-tRNA synthetase</fullName>
        <shortName evidence="7">AspRS</shortName>
    </alternativeName>
</protein>
<feature type="binding site" evidence="7">
    <location>
        <begin position="220"/>
        <end position="222"/>
    </location>
    <ligand>
        <name>ATP</name>
        <dbReference type="ChEBI" id="CHEBI:30616"/>
    </ligand>
</feature>
<accession>A0A6N4X933</accession>
<dbReference type="Pfam" id="PF02938">
    <property type="entry name" value="GAD"/>
    <property type="match status" value="1"/>
</dbReference>
<evidence type="ECO:0000256" key="2">
    <source>
        <dbReference type="ARBA" id="ARBA00022598"/>
    </source>
</evidence>
<comment type="function">
    <text evidence="7">Catalyzes the attachment of L-aspartate to tRNA(Asp) in a two-step reaction: L-aspartate is first activated by ATP to form Asp-AMP and then transferred to the acceptor end of tRNA(Asp).</text>
</comment>
<evidence type="ECO:0000256" key="3">
    <source>
        <dbReference type="ARBA" id="ARBA00022741"/>
    </source>
</evidence>
<dbReference type="InterPro" id="IPR047089">
    <property type="entry name" value="Asp-tRNA-ligase_1_N"/>
</dbReference>
<keyword evidence="7" id="KW-0963">Cytoplasm</keyword>
<evidence type="ECO:0000313" key="9">
    <source>
        <dbReference type="EMBL" id="CAA7194842.1"/>
    </source>
</evidence>
<keyword evidence="3 7" id="KW-0547">Nucleotide-binding</keyword>
<gene>
    <name evidence="7 9" type="primary">aspS</name>
    <name evidence="9" type="ORF">CHRY9293_01122</name>
</gene>
<dbReference type="HAMAP" id="MF_00044">
    <property type="entry name" value="Asp_tRNA_synth_type1"/>
    <property type="match status" value="1"/>
</dbReference>
<dbReference type="InterPro" id="IPR004524">
    <property type="entry name" value="Asp-tRNA-ligase_1"/>
</dbReference>
<feature type="binding site" evidence="7">
    <location>
        <position position="479"/>
    </location>
    <ligand>
        <name>ATP</name>
        <dbReference type="ChEBI" id="CHEBI:30616"/>
    </ligand>
</feature>
<evidence type="ECO:0000256" key="6">
    <source>
        <dbReference type="ARBA" id="ARBA00023146"/>
    </source>
</evidence>
<comment type="similarity">
    <text evidence="1 7">Belongs to the class-II aminoacyl-tRNA synthetase family. Type 1 subfamily.</text>
</comment>
<dbReference type="NCBIfam" id="TIGR00459">
    <property type="entry name" value="aspS_bact"/>
    <property type="match status" value="1"/>
</dbReference>
<dbReference type="PRINTS" id="PR01042">
    <property type="entry name" value="TRNASYNTHASP"/>
</dbReference>
<dbReference type="CDD" id="cd00777">
    <property type="entry name" value="AspRS_core"/>
    <property type="match status" value="1"/>
</dbReference>
<keyword evidence="6 7" id="KW-0030">Aminoacyl-tRNA synthetase</keyword>
<dbReference type="RefSeq" id="WP_162031963.1">
    <property type="nucleotide sequence ID" value="NZ_CACVBR010000006.1"/>
</dbReference>
<dbReference type="InterPro" id="IPR004365">
    <property type="entry name" value="NA-bd_OB_tRNA"/>
</dbReference>
<comment type="subunit">
    <text evidence="7">Homodimer.</text>
</comment>
<dbReference type="NCBIfam" id="NF001750">
    <property type="entry name" value="PRK00476.1"/>
    <property type="match status" value="1"/>
</dbReference>
<dbReference type="Proteomes" id="UP000445144">
    <property type="component" value="Unassembled WGS sequence"/>
</dbReference>
<dbReference type="Gene3D" id="3.30.1360.30">
    <property type="entry name" value="GAD-like domain"/>
    <property type="match status" value="1"/>
</dbReference>
<keyword evidence="2 7" id="KW-0436">Ligase</keyword>
<evidence type="ECO:0000256" key="5">
    <source>
        <dbReference type="ARBA" id="ARBA00022917"/>
    </source>
</evidence>
<dbReference type="SUPFAM" id="SSF50249">
    <property type="entry name" value="Nucleic acid-binding proteins"/>
    <property type="match status" value="1"/>
</dbReference>
<dbReference type="InterPro" id="IPR004364">
    <property type="entry name" value="Aa-tRNA-synt_II"/>
</dbReference>
<feature type="binding site" evidence="7">
    <location>
        <position position="486"/>
    </location>
    <ligand>
        <name>L-aspartate</name>
        <dbReference type="ChEBI" id="CHEBI:29991"/>
    </ligand>
</feature>
<dbReference type="Pfam" id="PF01336">
    <property type="entry name" value="tRNA_anti-codon"/>
    <property type="match status" value="1"/>
</dbReference>
<keyword evidence="10" id="KW-1185">Reference proteome</keyword>
<dbReference type="InterPro" id="IPR045864">
    <property type="entry name" value="aa-tRNA-synth_II/BPL/LPL"/>
</dbReference>
<comment type="caution">
    <text evidence="7">Lacks conserved residue(s) required for the propagation of feature annotation.</text>
</comment>
<evidence type="ECO:0000256" key="7">
    <source>
        <dbReference type="HAMAP-Rule" id="MF_00044"/>
    </source>
</evidence>
<dbReference type="GO" id="GO:0005524">
    <property type="term" value="F:ATP binding"/>
    <property type="evidence" value="ECO:0007669"/>
    <property type="project" value="UniProtKB-UniRule"/>
</dbReference>
<dbReference type="GO" id="GO:0006422">
    <property type="term" value="P:aspartyl-tRNA aminoacylation"/>
    <property type="evidence" value="ECO:0007669"/>
    <property type="project" value="UniProtKB-UniRule"/>
</dbReference>
<sequence length="584" mass="66616">MFRSHTNGELSLKNLNEEVTLSGWVQTIRDKGFMIWIDLRDRYGITQLVFDQERSSPQLMQEAKKLGREFVIQITGKVIERVSKNPNIPTGEIEILVEKLVILNESQLPPFTIEDETDGGEELRMKYRYLDIRRNPVKEKLIFRHTMAQKVRNYLSNEGFIEVETPVLIKSTPEGARDFVVPSRMNPGQFYALPQSPQTFKQLLMVGGMDKYFQIVKCFRDEDLRADRQPEFTQIDCEMAFVEQEDVMNVFEGMTKTLLKEITGKEFGAFPKMTFADAMQKYGNDKPDIRFGMEFVELNELVKGKDFKIFDDAELVVGINVEGCAEYTRKQIDELVEWVKRPQIGASGMVWVKFQNDGVKTSSVNKFYNEEDLAKIIEKFGAKGGDLMLILSGNEHKVRTQLSALRMELGNRLGLRKGNEFAPLWVVDFPLLEFDEESGRYHAMHHPFTSPKPEDIHLLETDPGKARANAYDMVLNGNEIGGGSIRIFDKDLQSKMFDLLGFSKEEAEAQFGFLMNAFKYGAPPHGGLAFGFDRLVAILDGNEVIRDYIAFPKNNSGRDVMIDAPSSIANEQLDELELQLNLKA</sequence>
<dbReference type="EC" id="6.1.1.12" evidence="7"/>
<proteinExistence type="inferred from homology"/>
<dbReference type="InterPro" id="IPR006195">
    <property type="entry name" value="aa-tRNA-synth_II"/>
</dbReference>
<dbReference type="PROSITE" id="PS50862">
    <property type="entry name" value="AA_TRNA_LIGASE_II"/>
    <property type="match status" value="1"/>
</dbReference>
<evidence type="ECO:0000256" key="4">
    <source>
        <dbReference type="ARBA" id="ARBA00022840"/>
    </source>
</evidence>
<dbReference type="Gene3D" id="3.30.930.10">
    <property type="entry name" value="Bira Bifunctional Protein, Domain 2"/>
    <property type="match status" value="1"/>
</dbReference>
<dbReference type="SUPFAM" id="SSF55681">
    <property type="entry name" value="Class II aaRS and biotin synthetases"/>
    <property type="match status" value="1"/>
</dbReference>
<dbReference type="InterPro" id="IPR004115">
    <property type="entry name" value="GAD-like_sf"/>
</dbReference>
<feature type="region of interest" description="Aspartate" evidence="7">
    <location>
        <begin position="198"/>
        <end position="201"/>
    </location>
</feature>
<dbReference type="AlphaFoldDB" id="A0A6N4X933"/>
<feature type="binding site" evidence="7">
    <location>
        <position position="445"/>
    </location>
    <ligand>
        <name>L-aspartate</name>
        <dbReference type="ChEBI" id="CHEBI:29991"/>
    </ligand>
</feature>
<keyword evidence="4 7" id="KW-0067">ATP-binding</keyword>
<dbReference type="CDD" id="cd04317">
    <property type="entry name" value="EcAspRS_like_N"/>
    <property type="match status" value="1"/>
</dbReference>
<evidence type="ECO:0000259" key="8">
    <source>
        <dbReference type="PROSITE" id="PS50862"/>
    </source>
</evidence>
<evidence type="ECO:0000313" key="10">
    <source>
        <dbReference type="Proteomes" id="UP000445144"/>
    </source>
</evidence>
<dbReference type="InterPro" id="IPR047090">
    <property type="entry name" value="AspRS_core"/>
</dbReference>
<dbReference type="PANTHER" id="PTHR22594:SF5">
    <property type="entry name" value="ASPARTATE--TRNA LIGASE, MITOCHONDRIAL"/>
    <property type="match status" value="1"/>
</dbReference>
<dbReference type="PANTHER" id="PTHR22594">
    <property type="entry name" value="ASPARTYL/LYSYL-TRNA SYNTHETASE"/>
    <property type="match status" value="1"/>
</dbReference>
<keyword evidence="5 7" id="KW-0648">Protein biosynthesis</keyword>
<feature type="binding site" evidence="7">
    <location>
        <begin position="531"/>
        <end position="534"/>
    </location>
    <ligand>
        <name>ATP</name>
        <dbReference type="ChEBI" id="CHEBI:30616"/>
    </ligand>
</feature>
<dbReference type="GO" id="GO:0004815">
    <property type="term" value="F:aspartate-tRNA ligase activity"/>
    <property type="evidence" value="ECO:0007669"/>
    <property type="project" value="UniProtKB-UniRule"/>
</dbReference>
<evidence type="ECO:0000256" key="1">
    <source>
        <dbReference type="ARBA" id="ARBA00006303"/>
    </source>
</evidence>
<feature type="domain" description="Aminoacyl-transfer RNA synthetases class-II family profile" evidence="8">
    <location>
        <begin position="147"/>
        <end position="552"/>
    </location>
</feature>
<dbReference type="GO" id="GO:0005737">
    <property type="term" value="C:cytoplasm"/>
    <property type="evidence" value="ECO:0007669"/>
    <property type="project" value="UniProtKB-SubCell"/>
</dbReference>
<reference evidence="9 10" key="1">
    <citation type="submission" date="2020-01" db="EMBL/GenBank/DDBJ databases">
        <authorList>
            <person name="Rodrigo-Torres L."/>
            <person name="Arahal R. D."/>
            <person name="Lucena T."/>
        </authorList>
    </citation>
    <scope>NUCLEOTIDE SEQUENCE [LARGE SCALE GENOMIC DNA]</scope>
    <source>
        <strain evidence="9 10">CECT 9293</strain>
    </source>
</reference>
<dbReference type="EMBL" id="CACVBR010000006">
    <property type="protein sequence ID" value="CAA7194842.1"/>
    <property type="molecule type" value="Genomic_DNA"/>
</dbReference>
<dbReference type="InterPro" id="IPR029351">
    <property type="entry name" value="GAD_dom"/>
</dbReference>
<name>A0A6N4X933_9FLAO</name>